<feature type="chain" id="PRO_5029656645" evidence="7">
    <location>
        <begin position="29"/>
        <end position="500"/>
    </location>
</feature>
<dbReference type="PANTHER" id="PTHR42693">
    <property type="entry name" value="ARYLSULFATASE FAMILY MEMBER"/>
    <property type="match status" value="1"/>
</dbReference>
<keyword evidence="10" id="KW-1185">Reference proteome</keyword>
<keyword evidence="6" id="KW-0106">Calcium</keyword>
<dbReference type="PROSITE" id="PS00149">
    <property type="entry name" value="SULFATASE_2"/>
    <property type="match status" value="1"/>
</dbReference>
<dbReference type="Proteomes" id="UP000566454">
    <property type="component" value="Unassembled WGS sequence"/>
</dbReference>
<dbReference type="AlphaFoldDB" id="A0A7K5R8E8"/>
<dbReference type="EMBL" id="VYZK01000959">
    <property type="protein sequence ID" value="NWT75979.1"/>
    <property type="molecule type" value="Genomic_DNA"/>
</dbReference>
<dbReference type="PROSITE" id="PS00523">
    <property type="entry name" value="SULFATASE_1"/>
    <property type="match status" value="1"/>
</dbReference>
<comment type="caution">
    <text evidence="9">The sequence shown here is derived from an EMBL/GenBank/DDBJ whole genome shotgun (WGS) entry which is preliminary data.</text>
</comment>
<dbReference type="InterPro" id="IPR024607">
    <property type="entry name" value="Sulfatase_CS"/>
</dbReference>
<dbReference type="Pfam" id="PF14707">
    <property type="entry name" value="Sulfatase_C"/>
    <property type="match status" value="1"/>
</dbReference>
<accession>A0A7K5R8E8</accession>
<dbReference type="Gene3D" id="3.40.720.10">
    <property type="entry name" value="Alkaline Phosphatase, subunit A"/>
    <property type="match status" value="2"/>
</dbReference>
<dbReference type="GO" id="GO:0004065">
    <property type="term" value="F:arylsulfatase activity"/>
    <property type="evidence" value="ECO:0007669"/>
    <property type="project" value="TreeGrafter"/>
</dbReference>
<evidence type="ECO:0000256" key="4">
    <source>
        <dbReference type="ARBA" id="ARBA00022729"/>
    </source>
</evidence>
<evidence type="ECO:0000256" key="6">
    <source>
        <dbReference type="ARBA" id="ARBA00022837"/>
    </source>
</evidence>
<evidence type="ECO:0000256" key="5">
    <source>
        <dbReference type="ARBA" id="ARBA00022801"/>
    </source>
</evidence>
<evidence type="ECO:0000256" key="7">
    <source>
        <dbReference type="SAM" id="SignalP"/>
    </source>
</evidence>
<sequence length="500" mass="53671">MGTPPLSPRAVLVLTLVLVGLWPPCVVSRQPNFIVILADDVGWGDLGANWAETKETPHLDQLAAEGTRFVDFHSAASTCSPSRASLLTGRLGVRNGVTHNFAISSLGGLPLNETTLAEVLRGAGYSTGAIGKWHLGHHGHHHPNSRGFDYYFGIPYSHDMGCTDTPGYNLPPCPPCPGHGTAARVVRKDCYTEVALPLLENVTIVQQPVELGSLARRYAEEAEHFMQRASVTCPCLPPLWVSPVVLVSLTGTFLSLAGDNGPWAQKCELAGRLGPFVGAWQRQRGGSSAKQTTWEGGHRVPALVYWPGRVPARRTSQALLSILDIFPTLVALAGAALPPNRHFDGLDVSPVLFGWSDVGHKVLLHPNSGAAGKVGEIEALRLAQYKAFYTTGGAMACDGSTGPAQQHHPPLIFNLDRDIQEQEPLDVASREYQAVLPAISRAYAQALQDIAADNVSVADYSQDPAAIPCCNVQHVGCRCHGAHGTTQDPHVEKRTPWLCL</sequence>
<feature type="signal peptide" evidence="7">
    <location>
        <begin position="1"/>
        <end position="28"/>
    </location>
</feature>
<dbReference type="InterPro" id="IPR050738">
    <property type="entry name" value="Sulfatase"/>
</dbReference>
<evidence type="ECO:0000313" key="10">
    <source>
        <dbReference type="Proteomes" id="UP000566454"/>
    </source>
</evidence>
<comment type="similarity">
    <text evidence="2">Belongs to the sulfatase family.</text>
</comment>
<evidence type="ECO:0000256" key="1">
    <source>
        <dbReference type="ARBA" id="ARBA00001913"/>
    </source>
</evidence>
<dbReference type="Pfam" id="PF00884">
    <property type="entry name" value="Sulfatase"/>
    <property type="match status" value="2"/>
</dbReference>
<keyword evidence="5" id="KW-0378">Hydrolase</keyword>
<evidence type="ECO:0000259" key="8">
    <source>
        <dbReference type="Pfam" id="PF00884"/>
    </source>
</evidence>
<feature type="domain" description="Sulfatase N-terminal" evidence="8">
    <location>
        <begin position="252"/>
        <end position="335"/>
    </location>
</feature>
<proteinExistence type="inferred from homology"/>
<evidence type="ECO:0000313" key="9">
    <source>
        <dbReference type="EMBL" id="NWT75979.1"/>
    </source>
</evidence>
<dbReference type="FunFam" id="3.30.1120.10:FF:000006">
    <property type="entry name" value="Arylsulfatase G"/>
    <property type="match status" value="1"/>
</dbReference>
<dbReference type="InterPro" id="IPR000917">
    <property type="entry name" value="Sulfatase_N"/>
</dbReference>
<protein>
    <submittedName>
        <fullName evidence="9">ARSG Arylsulfatase</fullName>
    </submittedName>
</protein>
<evidence type="ECO:0000256" key="3">
    <source>
        <dbReference type="ARBA" id="ARBA00022723"/>
    </source>
</evidence>
<dbReference type="SUPFAM" id="SSF53649">
    <property type="entry name" value="Alkaline phosphatase-like"/>
    <property type="match status" value="1"/>
</dbReference>
<dbReference type="PANTHER" id="PTHR42693:SF42">
    <property type="entry name" value="ARYLSULFATASE G"/>
    <property type="match status" value="1"/>
</dbReference>
<feature type="non-terminal residue" evidence="9">
    <location>
        <position position="500"/>
    </location>
</feature>
<keyword evidence="4 7" id="KW-0732">Signal</keyword>
<keyword evidence="3" id="KW-0479">Metal-binding</keyword>
<feature type="domain" description="Sulfatase N-terminal" evidence="8">
    <location>
        <begin position="31"/>
        <end position="202"/>
    </location>
</feature>
<dbReference type="InterPro" id="IPR017850">
    <property type="entry name" value="Alkaline_phosphatase_core_sf"/>
</dbReference>
<comment type="cofactor">
    <cofactor evidence="1">
        <name>Ca(2+)</name>
        <dbReference type="ChEBI" id="CHEBI:29108"/>
    </cofactor>
</comment>
<organism evidence="9 10">
    <name type="scientific">Prunella himalayana</name>
    <dbReference type="NCBI Taxonomy" id="670356"/>
    <lineage>
        <taxon>Eukaryota</taxon>
        <taxon>Metazoa</taxon>
        <taxon>Chordata</taxon>
        <taxon>Craniata</taxon>
        <taxon>Vertebrata</taxon>
        <taxon>Euteleostomi</taxon>
        <taxon>Archelosauria</taxon>
        <taxon>Archosauria</taxon>
        <taxon>Dinosauria</taxon>
        <taxon>Saurischia</taxon>
        <taxon>Theropoda</taxon>
        <taxon>Coelurosauria</taxon>
        <taxon>Aves</taxon>
        <taxon>Neognathae</taxon>
        <taxon>Neoaves</taxon>
        <taxon>Telluraves</taxon>
        <taxon>Australaves</taxon>
        <taxon>Passeriformes</taxon>
        <taxon>Passeroidea</taxon>
        <taxon>Prunellidae</taxon>
        <taxon>Prunella</taxon>
    </lineage>
</organism>
<dbReference type="OrthoDB" id="103349at2759"/>
<name>A0A7K5R8E8_9PASE</name>
<gene>
    <name evidence="9" type="primary">Arsg</name>
    <name evidence="9" type="ORF">PRUHIM_R02740</name>
</gene>
<feature type="non-terminal residue" evidence="9">
    <location>
        <position position="1"/>
    </location>
</feature>
<dbReference type="Gene3D" id="3.30.1120.10">
    <property type="match status" value="1"/>
</dbReference>
<dbReference type="GO" id="GO:0046872">
    <property type="term" value="F:metal ion binding"/>
    <property type="evidence" value="ECO:0007669"/>
    <property type="project" value="UniProtKB-KW"/>
</dbReference>
<reference evidence="9 10" key="1">
    <citation type="submission" date="2019-09" db="EMBL/GenBank/DDBJ databases">
        <title>Bird 10,000 Genomes (B10K) Project - Family phase.</title>
        <authorList>
            <person name="Zhang G."/>
        </authorList>
    </citation>
    <scope>NUCLEOTIDE SEQUENCE [LARGE SCALE GENOMIC DNA]</scope>
    <source>
        <strain evidence="9">B10K-DU-013-18</strain>
        <tissue evidence="9">Muscle</tissue>
    </source>
</reference>
<evidence type="ECO:0000256" key="2">
    <source>
        <dbReference type="ARBA" id="ARBA00008779"/>
    </source>
</evidence>